<gene>
    <name evidence="1" type="ORF">F4821DRAFT_279506</name>
</gene>
<protein>
    <submittedName>
        <fullName evidence="1">Uncharacterized protein</fullName>
    </submittedName>
</protein>
<evidence type="ECO:0000313" key="1">
    <source>
        <dbReference type="EMBL" id="KAI6092125.1"/>
    </source>
</evidence>
<keyword evidence="2" id="KW-1185">Reference proteome</keyword>
<proteinExistence type="predicted"/>
<name>A0ACC0DIV2_9PEZI</name>
<sequence length="704" mass="77020">MHLTQGCWTEDIVGRNMATFTALNGGEPKGADRPSSSPTSIRAASEERPARQITTQEPRVGESSASQREHWSGPSPDRPSYQPISYPDIEGSHKRKRSISDEPHREGPIARDREQQPQAESRDPYSATTTPRERDYRPYGDEGREHHESWYSQQGHQDSRSAYDQQSSASVNPSPTDDHAGSPLRRSVTHADSQQDYSATSPDGDDALMYGSSSYSAERKGDTMIQSDPKKRKRNFSNRTKTGKKKCDETKPQCTNCVRGGFVCHGYPNQRGYPKMENKPAAVPLESKDPSYVPPGAYGMPQQSNYPIPPPPPPPPPKRDQSAQPYRGQSLRIEPVQGRPILVEDNRPPAPATLPTPTPSATSPENKLSSISYNAPTNVFPTPISATSTNMQLPTPLSSIDRHKDYQRVPPLHDLTRTEHETSHPNSLPQINILPPTRSSSPPTQSQPALPPPPPPPPPPQIPATPTTATDSQEAARQALTHSAFAQDRERERERTQKEEMLSGNQYYPFDEELMLERQRCSVACFRFNNSTNPNVGVSAAERSRLFREILNPTEPIAIEPQLVSSFTPAGSVGQGVVVEAPFNCDYGYNIVIGNNVFIGRNCTVIDPTEVIIGNNCYIGPNVNLFGGTLYTDPRKRKGSRSPHFGAPIHIDEDVWIGGGAIILLGIKIGKGATVAAGAVVTKDVPPFTVVAGNPARVTRGAIG</sequence>
<evidence type="ECO:0000313" key="2">
    <source>
        <dbReference type="Proteomes" id="UP001497680"/>
    </source>
</evidence>
<dbReference type="Proteomes" id="UP001497680">
    <property type="component" value="Unassembled WGS sequence"/>
</dbReference>
<organism evidence="1 2">
    <name type="scientific">Hypoxylon rubiginosum</name>
    <dbReference type="NCBI Taxonomy" id="110542"/>
    <lineage>
        <taxon>Eukaryota</taxon>
        <taxon>Fungi</taxon>
        <taxon>Dikarya</taxon>
        <taxon>Ascomycota</taxon>
        <taxon>Pezizomycotina</taxon>
        <taxon>Sordariomycetes</taxon>
        <taxon>Xylariomycetidae</taxon>
        <taxon>Xylariales</taxon>
        <taxon>Hypoxylaceae</taxon>
        <taxon>Hypoxylon</taxon>
    </lineage>
</organism>
<reference evidence="1 2" key="1">
    <citation type="journal article" date="2022" name="New Phytol.">
        <title>Ecological generalism drives hyperdiversity of secondary metabolite gene clusters in xylarialean endophytes.</title>
        <authorList>
            <person name="Franco M.E.E."/>
            <person name="Wisecaver J.H."/>
            <person name="Arnold A.E."/>
            <person name="Ju Y.M."/>
            <person name="Slot J.C."/>
            <person name="Ahrendt S."/>
            <person name="Moore L.P."/>
            <person name="Eastman K.E."/>
            <person name="Scott K."/>
            <person name="Konkel Z."/>
            <person name="Mondo S.J."/>
            <person name="Kuo A."/>
            <person name="Hayes R.D."/>
            <person name="Haridas S."/>
            <person name="Andreopoulos B."/>
            <person name="Riley R."/>
            <person name="LaButti K."/>
            <person name="Pangilinan J."/>
            <person name="Lipzen A."/>
            <person name="Amirebrahimi M."/>
            <person name="Yan J."/>
            <person name="Adam C."/>
            <person name="Keymanesh K."/>
            <person name="Ng V."/>
            <person name="Louie K."/>
            <person name="Northen T."/>
            <person name="Drula E."/>
            <person name="Henrissat B."/>
            <person name="Hsieh H.M."/>
            <person name="Youens-Clark K."/>
            <person name="Lutzoni F."/>
            <person name="Miadlikowska J."/>
            <person name="Eastwood D.C."/>
            <person name="Hamelin R.C."/>
            <person name="Grigoriev I.V."/>
            <person name="U'Ren J.M."/>
        </authorList>
    </citation>
    <scope>NUCLEOTIDE SEQUENCE [LARGE SCALE GENOMIC DNA]</scope>
    <source>
        <strain evidence="1 2">ER1909</strain>
    </source>
</reference>
<dbReference type="EMBL" id="MU394284">
    <property type="protein sequence ID" value="KAI6092125.1"/>
    <property type="molecule type" value="Genomic_DNA"/>
</dbReference>
<accession>A0ACC0DIV2</accession>
<comment type="caution">
    <text evidence="1">The sequence shown here is derived from an EMBL/GenBank/DDBJ whole genome shotgun (WGS) entry which is preliminary data.</text>
</comment>